<dbReference type="GO" id="GO:0004797">
    <property type="term" value="F:thymidine kinase activity"/>
    <property type="evidence" value="ECO:0007669"/>
    <property type="project" value="UniProtKB-EC"/>
</dbReference>
<keyword evidence="8" id="KW-0862">Zinc</keyword>
<name>A0ABT0XJA1_9BACI</name>
<dbReference type="InterPro" id="IPR027417">
    <property type="entry name" value="P-loop_NTPase"/>
</dbReference>
<dbReference type="Pfam" id="PF00265">
    <property type="entry name" value="TK"/>
    <property type="match status" value="1"/>
</dbReference>
<comment type="similarity">
    <text evidence="1 8 10">Belongs to the thymidine kinase family.</text>
</comment>
<dbReference type="PANTHER" id="PTHR11441">
    <property type="entry name" value="THYMIDINE KINASE"/>
    <property type="match status" value="1"/>
</dbReference>
<reference evidence="11" key="1">
    <citation type="submission" date="2022-06" db="EMBL/GenBank/DDBJ databases">
        <title>Alkalicoccobacillus porphyridii sp. nov., isolated from a marine red alga, Porphyridium purpureum and reclassification of Shouchella plakortidis and Shouchella gibsonii as Alkalicoccobacillus plakortidis comb. nov. and Alkalicoccobacillus gibsonii comb. nov.</title>
        <authorList>
            <person name="Kim K.H."/>
            <person name="Lee J.K."/>
            <person name="Han D.M."/>
            <person name="Baek J.H."/>
            <person name="Jeon C.O."/>
        </authorList>
    </citation>
    <scope>NUCLEOTIDE SEQUENCE</scope>
    <source>
        <strain evidence="11">DSM 19153</strain>
    </source>
</reference>
<dbReference type="SUPFAM" id="SSF57716">
    <property type="entry name" value="Glucocorticoid receptor-like (DNA-binding domain)"/>
    <property type="match status" value="1"/>
</dbReference>
<dbReference type="SUPFAM" id="SSF52540">
    <property type="entry name" value="P-loop containing nucleoside triphosphate hydrolases"/>
    <property type="match status" value="1"/>
</dbReference>
<accession>A0ABT0XJA1</accession>
<dbReference type="PIRSF" id="PIRSF035805">
    <property type="entry name" value="TK_cell"/>
    <property type="match status" value="1"/>
</dbReference>
<dbReference type="Gene3D" id="3.40.50.300">
    <property type="entry name" value="P-loop containing nucleotide triphosphate hydrolases"/>
    <property type="match status" value="1"/>
</dbReference>
<proteinExistence type="inferred from homology"/>
<keyword evidence="8" id="KW-0479">Metal-binding</keyword>
<evidence type="ECO:0000313" key="12">
    <source>
        <dbReference type="Proteomes" id="UP001203665"/>
    </source>
</evidence>
<keyword evidence="5 8" id="KW-0547">Nucleotide-binding</keyword>
<feature type="binding site" evidence="8">
    <location>
        <position position="148"/>
    </location>
    <ligand>
        <name>Zn(2+)</name>
        <dbReference type="ChEBI" id="CHEBI:29105"/>
    </ligand>
</feature>
<evidence type="ECO:0000256" key="6">
    <source>
        <dbReference type="ARBA" id="ARBA00022777"/>
    </source>
</evidence>
<dbReference type="RefSeq" id="WP_251607481.1">
    <property type="nucleotide sequence ID" value="NZ_JAMQJY010000001.1"/>
</dbReference>
<dbReference type="EMBL" id="JAMQJY010000001">
    <property type="protein sequence ID" value="MCM2675980.1"/>
    <property type="molecule type" value="Genomic_DNA"/>
</dbReference>
<evidence type="ECO:0000256" key="3">
    <source>
        <dbReference type="ARBA" id="ARBA00022634"/>
    </source>
</evidence>
<dbReference type="Proteomes" id="UP001203665">
    <property type="component" value="Unassembled WGS sequence"/>
</dbReference>
<feature type="active site" description="Proton acceptor" evidence="8">
    <location>
        <position position="89"/>
    </location>
</feature>
<evidence type="ECO:0000256" key="1">
    <source>
        <dbReference type="ARBA" id="ARBA00007587"/>
    </source>
</evidence>
<feature type="binding site" evidence="8">
    <location>
        <position position="145"/>
    </location>
    <ligand>
        <name>Zn(2+)</name>
        <dbReference type="ChEBI" id="CHEBI:29105"/>
    </ligand>
</feature>
<dbReference type="Gene3D" id="3.30.60.20">
    <property type="match status" value="1"/>
</dbReference>
<comment type="caution">
    <text evidence="11">The sequence shown here is derived from an EMBL/GenBank/DDBJ whole genome shotgun (WGS) entry which is preliminary data.</text>
</comment>
<protein>
    <recommendedName>
        <fullName evidence="2 8">Thymidine kinase</fullName>
        <ecNumber evidence="2 8">2.7.1.21</ecNumber>
    </recommendedName>
</protein>
<dbReference type="HAMAP" id="MF_00124">
    <property type="entry name" value="Thymidine_kinase"/>
    <property type="match status" value="1"/>
</dbReference>
<evidence type="ECO:0000256" key="4">
    <source>
        <dbReference type="ARBA" id="ARBA00022679"/>
    </source>
</evidence>
<evidence type="ECO:0000256" key="10">
    <source>
        <dbReference type="RuleBase" id="RU004165"/>
    </source>
</evidence>
<dbReference type="PROSITE" id="PS00603">
    <property type="entry name" value="TK_CELLULAR_TYPE"/>
    <property type="match status" value="1"/>
</dbReference>
<comment type="catalytic activity">
    <reaction evidence="8 9">
        <text>thymidine + ATP = dTMP + ADP + H(+)</text>
        <dbReference type="Rhea" id="RHEA:19129"/>
        <dbReference type="ChEBI" id="CHEBI:15378"/>
        <dbReference type="ChEBI" id="CHEBI:17748"/>
        <dbReference type="ChEBI" id="CHEBI:30616"/>
        <dbReference type="ChEBI" id="CHEBI:63528"/>
        <dbReference type="ChEBI" id="CHEBI:456216"/>
        <dbReference type="EC" id="2.7.1.21"/>
    </reaction>
</comment>
<feature type="binding site" evidence="8">
    <location>
        <begin position="88"/>
        <end position="91"/>
    </location>
    <ligand>
        <name>ATP</name>
        <dbReference type="ChEBI" id="CHEBI:30616"/>
    </ligand>
</feature>
<keyword evidence="4 8" id="KW-0808">Transferase</keyword>
<dbReference type="NCBIfam" id="NF003296">
    <property type="entry name" value="PRK04296.1-1"/>
    <property type="match status" value="1"/>
</dbReference>
<gene>
    <name evidence="8" type="primary">tdk</name>
    <name evidence="11" type="ORF">NDM98_11070</name>
</gene>
<evidence type="ECO:0000313" key="11">
    <source>
        <dbReference type="EMBL" id="MCM2675980.1"/>
    </source>
</evidence>
<feature type="binding site" evidence="8">
    <location>
        <position position="183"/>
    </location>
    <ligand>
        <name>Zn(2+)</name>
        <dbReference type="ChEBI" id="CHEBI:29105"/>
    </ligand>
</feature>
<sequence>MSNYNQEGQIEVICGGMFSGKSEELIRRVRRVGFGKLKAQVFKPLLDNRYSVEEVVSHNGNKVWAEPVGNAADLLAAVDEDTVVVAIDEVQFFDAEIIEAASQLADRGLRVICAGLDLDFRGEPFGPTMKLMAVAEQVTKLQAVCASCSASASRTQRLINGEPASYNDPIILVGASESYEPRCRHCHSVPDEPSRFFTEKEETVEQEEIGNV</sequence>
<comment type="subunit">
    <text evidence="8">Homotetramer.</text>
</comment>
<dbReference type="EC" id="2.7.1.21" evidence="2 8"/>
<comment type="subcellular location">
    <subcellularLocation>
        <location evidence="8">Cytoplasm</location>
    </subcellularLocation>
</comment>
<feature type="binding site" evidence="8">
    <location>
        <begin position="15"/>
        <end position="22"/>
    </location>
    <ligand>
        <name>ATP</name>
        <dbReference type="ChEBI" id="CHEBI:30616"/>
    </ligand>
</feature>
<feature type="binding site" evidence="8">
    <location>
        <position position="186"/>
    </location>
    <ligand>
        <name>Zn(2+)</name>
        <dbReference type="ChEBI" id="CHEBI:29105"/>
    </ligand>
</feature>
<evidence type="ECO:0000256" key="9">
    <source>
        <dbReference type="RuleBase" id="RU000544"/>
    </source>
</evidence>
<dbReference type="InterPro" id="IPR020633">
    <property type="entry name" value="Thymidine_kinase_CS"/>
</dbReference>
<evidence type="ECO:0000256" key="7">
    <source>
        <dbReference type="ARBA" id="ARBA00022840"/>
    </source>
</evidence>
<keyword evidence="12" id="KW-1185">Reference proteome</keyword>
<dbReference type="PANTHER" id="PTHR11441:SF0">
    <property type="entry name" value="THYMIDINE KINASE, CYTOSOLIC"/>
    <property type="match status" value="1"/>
</dbReference>
<dbReference type="InterPro" id="IPR001267">
    <property type="entry name" value="Thymidine_kinase"/>
</dbReference>
<evidence type="ECO:0000256" key="5">
    <source>
        <dbReference type="ARBA" id="ARBA00022741"/>
    </source>
</evidence>
<keyword evidence="6 8" id="KW-0418">Kinase</keyword>
<organism evidence="11 12">
    <name type="scientific">Alkalicoccobacillus plakortidis</name>
    <dbReference type="NCBI Taxonomy" id="444060"/>
    <lineage>
        <taxon>Bacteria</taxon>
        <taxon>Bacillati</taxon>
        <taxon>Bacillota</taxon>
        <taxon>Bacilli</taxon>
        <taxon>Bacillales</taxon>
        <taxon>Bacillaceae</taxon>
        <taxon>Alkalicoccobacillus</taxon>
    </lineage>
</organism>
<keyword evidence="3 8" id="KW-0237">DNA synthesis</keyword>
<evidence type="ECO:0000256" key="8">
    <source>
        <dbReference type="HAMAP-Rule" id="MF_00124"/>
    </source>
</evidence>
<keyword evidence="7 8" id="KW-0067">ATP-binding</keyword>
<keyword evidence="8" id="KW-0963">Cytoplasm</keyword>
<evidence type="ECO:0000256" key="2">
    <source>
        <dbReference type="ARBA" id="ARBA00012118"/>
    </source>
</evidence>